<evidence type="ECO:0000313" key="2">
    <source>
        <dbReference type="Proteomes" id="UP000327157"/>
    </source>
</evidence>
<accession>A0A5N5HC27</accession>
<organism evidence="1 2">
    <name type="scientific">Pyrus ussuriensis x Pyrus communis</name>
    <dbReference type="NCBI Taxonomy" id="2448454"/>
    <lineage>
        <taxon>Eukaryota</taxon>
        <taxon>Viridiplantae</taxon>
        <taxon>Streptophyta</taxon>
        <taxon>Embryophyta</taxon>
        <taxon>Tracheophyta</taxon>
        <taxon>Spermatophyta</taxon>
        <taxon>Magnoliopsida</taxon>
        <taxon>eudicotyledons</taxon>
        <taxon>Gunneridae</taxon>
        <taxon>Pentapetalae</taxon>
        <taxon>rosids</taxon>
        <taxon>fabids</taxon>
        <taxon>Rosales</taxon>
        <taxon>Rosaceae</taxon>
        <taxon>Amygdaloideae</taxon>
        <taxon>Maleae</taxon>
        <taxon>Pyrus</taxon>
    </lineage>
</organism>
<comment type="caution">
    <text evidence="1">The sequence shown here is derived from an EMBL/GenBank/DDBJ whole genome shotgun (WGS) entry which is preliminary data.</text>
</comment>
<protein>
    <submittedName>
        <fullName evidence="1">Uncharacterized protein</fullName>
    </submittedName>
</protein>
<reference evidence="1 2" key="3">
    <citation type="submission" date="2019-11" db="EMBL/GenBank/DDBJ databases">
        <title>A de novo genome assembly of a pear dwarfing rootstock.</title>
        <authorList>
            <person name="Wang F."/>
            <person name="Wang J."/>
            <person name="Li S."/>
            <person name="Zhang Y."/>
            <person name="Fang M."/>
            <person name="Ma L."/>
            <person name="Zhao Y."/>
            <person name="Jiang S."/>
        </authorList>
    </citation>
    <scope>NUCLEOTIDE SEQUENCE [LARGE SCALE GENOMIC DNA]</scope>
    <source>
        <strain evidence="1">S2</strain>
        <tissue evidence="1">Leaf</tissue>
    </source>
</reference>
<proteinExistence type="predicted"/>
<dbReference type="Proteomes" id="UP000327157">
    <property type="component" value="Chromosome 16"/>
</dbReference>
<keyword evidence="2" id="KW-1185">Reference proteome</keyword>
<sequence length="63" mass="7203">MYDSSSSTQGGLLPHSHCLLPFFLLWLQIGHLNPSTTLNTFDSIPQLRLQDMYIFISFFPICV</sequence>
<reference evidence="1 2" key="1">
    <citation type="submission" date="2019-09" db="EMBL/GenBank/DDBJ databases">
        <authorList>
            <person name="Ou C."/>
        </authorList>
    </citation>
    <scope>NUCLEOTIDE SEQUENCE [LARGE SCALE GENOMIC DNA]</scope>
    <source>
        <strain evidence="1">S2</strain>
        <tissue evidence="1">Leaf</tissue>
    </source>
</reference>
<gene>
    <name evidence="1" type="ORF">D8674_017209</name>
</gene>
<dbReference type="AlphaFoldDB" id="A0A5N5HC27"/>
<name>A0A5N5HC27_9ROSA</name>
<evidence type="ECO:0000313" key="1">
    <source>
        <dbReference type="EMBL" id="KAB2625549.1"/>
    </source>
</evidence>
<reference evidence="2" key="2">
    <citation type="submission" date="2019-10" db="EMBL/GenBank/DDBJ databases">
        <title>A de novo genome assembly of a pear dwarfing rootstock.</title>
        <authorList>
            <person name="Wang F."/>
            <person name="Wang J."/>
            <person name="Li S."/>
            <person name="Zhang Y."/>
            <person name="Fang M."/>
            <person name="Ma L."/>
            <person name="Zhao Y."/>
            <person name="Jiang S."/>
        </authorList>
    </citation>
    <scope>NUCLEOTIDE SEQUENCE [LARGE SCALE GENOMIC DNA]</scope>
</reference>
<dbReference type="EMBL" id="SMOL01000160">
    <property type="protein sequence ID" value="KAB2625549.1"/>
    <property type="molecule type" value="Genomic_DNA"/>
</dbReference>